<comment type="caution">
    <text evidence="7">The sequence shown here is derived from an EMBL/GenBank/DDBJ whole genome shotgun (WGS) entry which is preliminary data.</text>
</comment>
<keyword evidence="3" id="KW-0472">Membrane</keyword>
<proteinExistence type="predicted"/>
<dbReference type="InterPro" id="IPR006059">
    <property type="entry name" value="SBP"/>
</dbReference>
<keyword evidence="4" id="KW-0564">Palmitate</keyword>
<reference evidence="7 8" key="1">
    <citation type="submission" date="2018-10" db="EMBL/GenBank/DDBJ databases">
        <authorList>
            <person name="Li J."/>
        </authorList>
    </citation>
    <scope>NUCLEOTIDE SEQUENCE [LARGE SCALE GENOMIC DNA]</scope>
    <source>
        <strain evidence="7 8">IF 016277</strain>
    </source>
</reference>
<keyword evidence="8" id="KW-1185">Reference proteome</keyword>
<dbReference type="OrthoDB" id="2515046at2"/>
<dbReference type="EMBL" id="RCUX01000002">
    <property type="protein sequence ID" value="RLP77423.1"/>
    <property type="molecule type" value="Genomic_DNA"/>
</dbReference>
<name>A0A3L7AAT9_9MICO</name>
<evidence type="ECO:0000256" key="1">
    <source>
        <dbReference type="ARBA" id="ARBA00022475"/>
    </source>
</evidence>
<protein>
    <submittedName>
        <fullName evidence="7">Sugar ABC transporter substrate-binding protein</fullName>
    </submittedName>
</protein>
<dbReference type="SUPFAM" id="SSF53850">
    <property type="entry name" value="Periplasmic binding protein-like II"/>
    <property type="match status" value="1"/>
</dbReference>
<keyword evidence="1" id="KW-1003">Cell membrane</keyword>
<evidence type="ECO:0000256" key="4">
    <source>
        <dbReference type="ARBA" id="ARBA00023139"/>
    </source>
</evidence>
<evidence type="ECO:0000256" key="5">
    <source>
        <dbReference type="ARBA" id="ARBA00023288"/>
    </source>
</evidence>
<evidence type="ECO:0000313" key="7">
    <source>
        <dbReference type="EMBL" id="RLP77423.1"/>
    </source>
</evidence>
<evidence type="ECO:0000256" key="3">
    <source>
        <dbReference type="ARBA" id="ARBA00023136"/>
    </source>
</evidence>
<dbReference type="PANTHER" id="PTHR43649:SF33">
    <property type="entry name" value="POLYGALACTURONAN_RHAMNOGALACTURONAN-BINDING PROTEIN YTCQ"/>
    <property type="match status" value="1"/>
</dbReference>
<accession>A0A3L7AAT9</accession>
<dbReference type="CDD" id="cd13585">
    <property type="entry name" value="PBP2_TMBP_like"/>
    <property type="match status" value="1"/>
</dbReference>
<evidence type="ECO:0000313" key="8">
    <source>
        <dbReference type="Proteomes" id="UP000272503"/>
    </source>
</evidence>
<evidence type="ECO:0000256" key="2">
    <source>
        <dbReference type="ARBA" id="ARBA00022729"/>
    </source>
</evidence>
<dbReference type="Pfam" id="PF01547">
    <property type="entry name" value="SBP_bac_1"/>
    <property type="match status" value="1"/>
</dbReference>
<dbReference type="Gene3D" id="3.40.190.10">
    <property type="entry name" value="Periplasmic binding protein-like II"/>
    <property type="match status" value="1"/>
</dbReference>
<organism evidence="7 8">
    <name type="scientific">Mycetocola tolaasinivorans</name>
    <dbReference type="NCBI Taxonomy" id="76635"/>
    <lineage>
        <taxon>Bacteria</taxon>
        <taxon>Bacillati</taxon>
        <taxon>Actinomycetota</taxon>
        <taxon>Actinomycetes</taxon>
        <taxon>Micrococcales</taxon>
        <taxon>Microbacteriaceae</taxon>
        <taxon>Mycetocola</taxon>
    </lineage>
</organism>
<dbReference type="RefSeq" id="WP_121647406.1">
    <property type="nucleotide sequence ID" value="NZ_RCUX01000002.1"/>
</dbReference>
<feature type="chain" id="PRO_5018139363" evidence="6">
    <location>
        <begin position="28"/>
        <end position="432"/>
    </location>
</feature>
<evidence type="ECO:0000256" key="6">
    <source>
        <dbReference type="SAM" id="SignalP"/>
    </source>
</evidence>
<keyword evidence="2 6" id="KW-0732">Signal</keyword>
<dbReference type="AlphaFoldDB" id="A0A3L7AAT9"/>
<sequence>MKKRSLSLIAAAAMVALLAGCSGGAKAEEDKGLGTADKPVTIKFWHPTQYAPQIVEAFEKSHPNIKVKLTVVPSNQPDIAAKLIAAVQAGDAPDVIKAEYQMLPYLVSQGAVAPLENLKIDEGKYRESVRGLVHFGDKDYGAPEDFTPMMFFYRADLFDQLGLTVPTTWDEYEALARKVKEVAPDKVLGNYNYDSNDLAGWSAQAGANWWKADGEKWTVGIDDPATLKAANFRSKLIKEGLISTETGPGVNNMIADGTILSWNAGAWAPGTIMNANPALDGKWRAAPMPVWNSGDTETAVSGGSAIILVKNTKVRQAAETFIEWFTDSEEGILTRWKYSNNLSGSDRLDESKEILEMRPSPIDPTQDYLKMVASQKAKTFDNWGPNALLMQSTWKDIAPKAIAGELSMDDAIKKLQSTVVDDMKRTGFTVTD</sequence>
<dbReference type="InterPro" id="IPR050490">
    <property type="entry name" value="Bact_solute-bd_prot1"/>
</dbReference>
<keyword evidence="5" id="KW-0449">Lipoprotein</keyword>
<dbReference type="Proteomes" id="UP000272503">
    <property type="component" value="Unassembled WGS sequence"/>
</dbReference>
<dbReference type="PANTHER" id="PTHR43649">
    <property type="entry name" value="ARABINOSE-BINDING PROTEIN-RELATED"/>
    <property type="match status" value="1"/>
</dbReference>
<feature type="signal peptide" evidence="6">
    <location>
        <begin position="1"/>
        <end position="27"/>
    </location>
</feature>
<gene>
    <name evidence="7" type="ORF">D9V32_02965</name>
</gene>
<dbReference type="PROSITE" id="PS51257">
    <property type="entry name" value="PROKAR_LIPOPROTEIN"/>
    <property type="match status" value="1"/>
</dbReference>